<dbReference type="InterPro" id="IPR001792">
    <property type="entry name" value="Acylphosphatase-like_dom"/>
</dbReference>
<evidence type="ECO:0000259" key="3">
    <source>
        <dbReference type="PROSITE" id="PS51160"/>
    </source>
</evidence>
<evidence type="ECO:0000313" key="5">
    <source>
        <dbReference type="Proteomes" id="UP001642484"/>
    </source>
</evidence>
<dbReference type="Pfam" id="PF00708">
    <property type="entry name" value="Acylphosphatase"/>
    <property type="match status" value="1"/>
</dbReference>
<dbReference type="Proteomes" id="UP001642484">
    <property type="component" value="Unassembled WGS sequence"/>
</dbReference>
<dbReference type="PROSITE" id="PS51160">
    <property type="entry name" value="ACYLPHOSPHATASE_3"/>
    <property type="match status" value="1"/>
</dbReference>
<organism evidence="4 5">
    <name type="scientific">Durusdinium trenchii</name>
    <dbReference type="NCBI Taxonomy" id="1381693"/>
    <lineage>
        <taxon>Eukaryota</taxon>
        <taxon>Sar</taxon>
        <taxon>Alveolata</taxon>
        <taxon>Dinophyceae</taxon>
        <taxon>Suessiales</taxon>
        <taxon>Symbiodiniaceae</taxon>
        <taxon>Durusdinium</taxon>
    </lineage>
</organism>
<keyword evidence="1" id="KW-0378">Hydrolase</keyword>
<keyword evidence="5" id="KW-1185">Reference proteome</keyword>
<gene>
    <name evidence="4" type="ORF">CCMP2556_LOCUS29937</name>
</gene>
<sequence>MKRPAAQLLSRRTVRQRAMAEVQRAQIFVTGKVQGVYYRDTTKIMGDRLGLSGAAWNLSDGRVEVLAEGPQEKLKELVDWCWKGPEGAAEAGLENSLTAKRKVTDVQVTWEEAKGGLPSPFSNAGRKDLS</sequence>
<accession>A0ABP0NAM6</accession>
<feature type="active site" evidence="1">
    <location>
        <position position="57"/>
    </location>
</feature>
<feature type="domain" description="Acylphosphatase-like" evidence="3">
    <location>
        <begin position="24"/>
        <end position="125"/>
    </location>
</feature>
<protein>
    <recommendedName>
        <fullName evidence="1">acylphosphatase</fullName>
        <ecNumber evidence="1">3.6.1.7</ecNumber>
    </recommendedName>
</protein>
<dbReference type="EC" id="3.6.1.7" evidence="1"/>
<feature type="active site" evidence="1">
    <location>
        <position position="39"/>
    </location>
</feature>
<dbReference type="PANTHER" id="PTHR47268:SF4">
    <property type="entry name" value="ACYLPHOSPHATASE"/>
    <property type="match status" value="1"/>
</dbReference>
<dbReference type="EMBL" id="CAXAMN010021562">
    <property type="protein sequence ID" value="CAK9060840.1"/>
    <property type="molecule type" value="Genomic_DNA"/>
</dbReference>
<dbReference type="PANTHER" id="PTHR47268">
    <property type="entry name" value="ACYLPHOSPHATASE"/>
    <property type="match status" value="1"/>
</dbReference>
<evidence type="ECO:0000256" key="2">
    <source>
        <dbReference type="RuleBase" id="RU004168"/>
    </source>
</evidence>
<comment type="similarity">
    <text evidence="2">Belongs to the acylphosphatase family.</text>
</comment>
<proteinExistence type="inferred from homology"/>
<reference evidence="4 5" key="1">
    <citation type="submission" date="2024-02" db="EMBL/GenBank/DDBJ databases">
        <authorList>
            <person name="Chen Y."/>
            <person name="Shah S."/>
            <person name="Dougan E. K."/>
            <person name="Thang M."/>
            <person name="Chan C."/>
        </authorList>
    </citation>
    <scope>NUCLEOTIDE SEQUENCE [LARGE SCALE GENOMIC DNA]</scope>
</reference>
<comment type="catalytic activity">
    <reaction evidence="1">
        <text>an acyl phosphate + H2O = a carboxylate + phosphate + H(+)</text>
        <dbReference type="Rhea" id="RHEA:14965"/>
        <dbReference type="ChEBI" id="CHEBI:15377"/>
        <dbReference type="ChEBI" id="CHEBI:15378"/>
        <dbReference type="ChEBI" id="CHEBI:29067"/>
        <dbReference type="ChEBI" id="CHEBI:43474"/>
        <dbReference type="ChEBI" id="CHEBI:59918"/>
        <dbReference type="EC" id="3.6.1.7"/>
    </reaction>
</comment>
<comment type="caution">
    <text evidence="4">The sequence shown here is derived from an EMBL/GenBank/DDBJ whole genome shotgun (WGS) entry which is preliminary data.</text>
</comment>
<dbReference type="Gene3D" id="3.30.70.100">
    <property type="match status" value="1"/>
</dbReference>
<dbReference type="InterPro" id="IPR036046">
    <property type="entry name" value="Acylphosphatase-like_dom_sf"/>
</dbReference>
<dbReference type="SUPFAM" id="SSF54975">
    <property type="entry name" value="Acylphosphatase/BLUF domain-like"/>
    <property type="match status" value="1"/>
</dbReference>
<dbReference type="InterPro" id="IPR020456">
    <property type="entry name" value="Acylphosphatase"/>
</dbReference>
<name>A0ABP0NAM6_9DINO</name>
<evidence type="ECO:0000313" key="4">
    <source>
        <dbReference type="EMBL" id="CAK9060840.1"/>
    </source>
</evidence>
<evidence type="ECO:0000256" key="1">
    <source>
        <dbReference type="PROSITE-ProRule" id="PRU00520"/>
    </source>
</evidence>